<dbReference type="InterPro" id="IPR046346">
    <property type="entry name" value="Aminoacid_DH-like_N_sf"/>
</dbReference>
<dbReference type="GO" id="GO:0016616">
    <property type="term" value="F:oxidoreductase activity, acting on the CH-OH group of donors, NAD or NADP as acceptor"/>
    <property type="evidence" value="ECO:0007669"/>
    <property type="project" value="InterPro"/>
</dbReference>
<protein>
    <recommendedName>
        <fullName evidence="2">ACT domain-containing protein</fullName>
    </recommendedName>
</protein>
<name>A0A382NUK0_9ZZZZ</name>
<dbReference type="EMBL" id="UINC01102495">
    <property type="protein sequence ID" value="SVC64168.1"/>
    <property type="molecule type" value="Genomic_DNA"/>
</dbReference>
<dbReference type="InterPro" id="IPR037062">
    <property type="entry name" value="Malic_N_dom_sf"/>
</dbReference>
<dbReference type="SUPFAM" id="SSF53223">
    <property type="entry name" value="Aminoacid dehydrogenase-like, N-terminal domain"/>
    <property type="match status" value="1"/>
</dbReference>
<reference evidence="1" key="1">
    <citation type="submission" date="2018-05" db="EMBL/GenBank/DDBJ databases">
        <authorList>
            <person name="Lanie J.A."/>
            <person name="Ng W.-L."/>
            <person name="Kazmierczak K.M."/>
            <person name="Andrzejewski T.M."/>
            <person name="Davidsen T.M."/>
            <person name="Wayne K.J."/>
            <person name="Tettelin H."/>
            <person name="Glass J.I."/>
            <person name="Rusch D."/>
            <person name="Podicherti R."/>
            <person name="Tsui H.-C.T."/>
            <person name="Winkler M.E."/>
        </authorList>
    </citation>
    <scope>NUCLEOTIDE SEQUENCE</scope>
</reference>
<gene>
    <name evidence="1" type="ORF">METZ01_LOCUS317022</name>
</gene>
<evidence type="ECO:0008006" key="2">
    <source>
        <dbReference type="Google" id="ProtNLM"/>
    </source>
</evidence>
<accession>A0A382NUK0</accession>
<proteinExistence type="predicted"/>
<evidence type="ECO:0000313" key="1">
    <source>
        <dbReference type="EMBL" id="SVC64168.1"/>
    </source>
</evidence>
<feature type="non-terminal residue" evidence="1">
    <location>
        <position position="135"/>
    </location>
</feature>
<sequence length="135" mass="14590">MTREAFTPNAGDSIIVRLKIEGQTQGLSQVTTRIAELNGHIGAIDLVRPLSGGASIRDFSIYTSGSDHGEEIIAALKAVEGIEVIHFSDRTFLMHLGGKIEVTSRQTLKTRDDLSMAYTPGVGRVCTAIHLNPEE</sequence>
<dbReference type="AlphaFoldDB" id="A0A382NUK0"/>
<dbReference type="GO" id="GO:0004470">
    <property type="term" value="F:malic enzyme activity"/>
    <property type="evidence" value="ECO:0007669"/>
    <property type="project" value="InterPro"/>
</dbReference>
<organism evidence="1">
    <name type="scientific">marine metagenome</name>
    <dbReference type="NCBI Taxonomy" id="408172"/>
    <lineage>
        <taxon>unclassified sequences</taxon>
        <taxon>metagenomes</taxon>
        <taxon>ecological metagenomes</taxon>
    </lineage>
</organism>
<dbReference type="Gene3D" id="3.40.50.10380">
    <property type="entry name" value="Malic enzyme, N-terminal domain"/>
    <property type="match status" value="1"/>
</dbReference>